<accession>A0A955HXM7</accession>
<protein>
    <submittedName>
        <fullName evidence="2">2'-5' RNA ligase family protein</fullName>
    </submittedName>
</protein>
<dbReference type="Pfam" id="PF02834">
    <property type="entry name" value="LigT_PEase"/>
    <property type="match status" value="1"/>
</dbReference>
<dbReference type="InterPro" id="IPR009097">
    <property type="entry name" value="Cyclic_Pdiesterase"/>
</dbReference>
<comment type="caution">
    <text evidence="2">The sequence shown here is derived from an EMBL/GenBank/DDBJ whole genome shotgun (WGS) entry which is preliminary data.</text>
</comment>
<reference evidence="2" key="2">
    <citation type="journal article" date="2021" name="Microbiome">
        <title>Successional dynamics and alternative stable states in a saline activated sludge microbial community over 9 years.</title>
        <authorList>
            <person name="Wang Y."/>
            <person name="Ye J."/>
            <person name="Ju F."/>
            <person name="Liu L."/>
            <person name="Boyd J.A."/>
            <person name="Deng Y."/>
            <person name="Parks D.H."/>
            <person name="Jiang X."/>
            <person name="Yin X."/>
            <person name="Woodcroft B.J."/>
            <person name="Tyson G.W."/>
            <person name="Hugenholtz P."/>
            <person name="Polz M.F."/>
            <person name="Zhang T."/>
        </authorList>
    </citation>
    <scope>NUCLEOTIDE SEQUENCE</scope>
    <source>
        <strain evidence="2">HKST-UBA16</strain>
    </source>
</reference>
<keyword evidence="2" id="KW-0436">Ligase</keyword>
<gene>
    <name evidence="2" type="ORF">KC622_01185</name>
</gene>
<dbReference type="Gene3D" id="3.90.1140.10">
    <property type="entry name" value="Cyclic phosphodiesterase"/>
    <property type="match status" value="1"/>
</dbReference>
<evidence type="ECO:0000313" key="2">
    <source>
        <dbReference type="EMBL" id="MCA9374925.1"/>
    </source>
</evidence>
<feature type="domain" description="Phosphoesterase HXTX" evidence="1">
    <location>
        <begin position="98"/>
        <end position="159"/>
    </location>
</feature>
<dbReference type="Proteomes" id="UP000748332">
    <property type="component" value="Unassembled WGS sequence"/>
</dbReference>
<proteinExistence type="predicted"/>
<reference evidence="2" key="1">
    <citation type="submission" date="2020-04" db="EMBL/GenBank/DDBJ databases">
        <authorList>
            <person name="Zhang T."/>
        </authorList>
    </citation>
    <scope>NUCLEOTIDE SEQUENCE</scope>
    <source>
        <strain evidence="2">HKST-UBA16</strain>
    </source>
</reference>
<evidence type="ECO:0000313" key="3">
    <source>
        <dbReference type="Proteomes" id="UP000748332"/>
    </source>
</evidence>
<dbReference type="AlphaFoldDB" id="A0A955HXM7"/>
<dbReference type="EMBL" id="JAGQLM010000047">
    <property type="protein sequence ID" value="MCA9374925.1"/>
    <property type="molecule type" value="Genomic_DNA"/>
</dbReference>
<dbReference type="GO" id="GO:0016874">
    <property type="term" value="F:ligase activity"/>
    <property type="evidence" value="ECO:0007669"/>
    <property type="project" value="UniProtKB-KW"/>
</dbReference>
<sequence length="186" mass="21378">MNYFLGIFPNDKALYKISKLVPEVGRVLDAQGIPFTPVKSENLHITVLYLGRKMPFLRKQSTNLRLKRLYFKPFVVGVDEVKLGLGRAARETVFGVVNSGAEDLREMVYQLDESLGFERTQTFMPHMTLGRVAKDLSDEEFHNLGQNFNEISKRFLAQEIKFFVNSIYLVESDLHSYKLCKKFSAS</sequence>
<dbReference type="InterPro" id="IPR014051">
    <property type="entry name" value="Phosphoesterase_HXTX"/>
</dbReference>
<dbReference type="SUPFAM" id="SSF55144">
    <property type="entry name" value="LigT-like"/>
    <property type="match status" value="1"/>
</dbReference>
<name>A0A955HXM7_9BACT</name>
<evidence type="ECO:0000259" key="1">
    <source>
        <dbReference type="Pfam" id="PF02834"/>
    </source>
</evidence>
<organism evidence="2 3">
    <name type="scientific">Candidatus Dojkabacteria bacterium</name>
    <dbReference type="NCBI Taxonomy" id="2099670"/>
    <lineage>
        <taxon>Bacteria</taxon>
        <taxon>Candidatus Dojkabacteria</taxon>
    </lineage>
</organism>